<dbReference type="GO" id="GO:0017147">
    <property type="term" value="F:Wnt-protein binding"/>
    <property type="evidence" value="ECO:0007669"/>
    <property type="project" value="TreeGrafter"/>
</dbReference>
<evidence type="ECO:0000313" key="4">
    <source>
        <dbReference type="EMBL" id="KAF2890404.1"/>
    </source>
</evidence>
<dbReference type="GO" id="GO:0060070">
    <property type="term" value="P:canonical Wnt signaling pathway"/>
    <property type="evidence" value="ECO:0007669"/>
    <property type="project" value="TreeGrafter"/>
</dbReference>
<dbReference type="EMBL" id="VTPC01053123">
    <property type="protein sequence ID" value="KAF2890404.1"/>
    <property type="molecule type" value="Genomic_DNA"/>
</dbReference>
<dbReference type="Gene3D" id="2.120.10.30">
    <property type="entry name" value="TolB, C-terminal domain"/>
    <property type="match status" value="2"/>
</dbReference>
<feature type="non-terminal residue" evidence="4">
    <location>
        <position position="1"/>
    </location>
</feature>
<organism evidence="4 5">
    <name type="scientific">Ignelater luminosus</name>
    <name type="common">Cucubano</name>
    <name type="synonym">Pyrophorus luminosus</name>
    <dbReference type="NCBI Taxonomy" id="2038154"/>
    <lineage>
        <taxon>Eukaryota</taxon>
        <taxon>Metazoa</taxon>
        <taxon>Ecdysozoa</taxon>
        <taxon>Arthropoda</taxon>
        <taxon>Hexapoda</taxon>
        <taxon>Insecta</taxon>
        <taxon>Pterygota</taxon>
        <taxon>Neoptera</taxon>
        <taxon>Endopterygota</taxon>
        <taxon>Coleoptera</taxon>
        <taxon>Polyphaga</taxon>
        <taxon>Elateriformia</taxon>
        <taxon>Elateroidea</taxon>
        <taxon>Elateridae</taxon>
        <taxon>Agrypninae</taxon>
        <taxon>Pyrophorini</taxon>
        <taxon>Ignelater</taxon>
    </lineage>
</organism>
<dbReference type="InterPro" id="IPR011042">
    <property type="entry name" value="6-blade_b-propeller_TolB-like"/>
</dbReference>
<evidence type="ECO:0000256" key="3">
    <source>
        <dbReference type="PROSITE-ProRule" id="PRU00461"/>
    </source>
</evidence>
<keyword evidence="1" id="KW-0245">EGF-like domain</keyword>
<dbReference type="InterPro" id="IPR050778">
    <property type="entry name" value="Cueball_EGF_LRP_Nidogen"/>
</dbReference>
<dbReference type="InterPro" id="IPR000033">
    <property type="entry name" value="LDLR_classB_rpt"/>
</dbReference>
<dbReference type="GO" id="GO:0005886">
    <property type="term" value="C:plasma membrane"/>
    <property type="evidence" value="ECO:0007669"/>
    <property type="project" value="TreeGrafter"/>
</dbReference>
<dbReference type="Proteomes" id="UP000801492">
    <property type="component" value="Unassembled WGS sequence"/>
</dbReference>
<dbReference type="PROSITE" id="PS51120">
    <property type="entry name" value="LDLRB"/>
    <property type="match status" value="1"/>
</dbReference>
<keyword evidence="5" id="KW-1185">Reference proteome</keyword>
<evidence type="ECO:0000313" key="5">
    <source>
        <dbReference type="Proteomes" id="UP000801492"/>
    </source>
</evidence>
<keyword evidence="2" id="KW-0677">Repeat</keyword>
<gene>
    <name evidence="4" type="ORF">ILUMI_15769</name>
</gene>
<sequence length="321" mass="36610">VIASHCRPNNSTDNICNGNFKGKLINDTQGFCPFLVFSNRTHIKRFDLSTRLEEVLSVPNIQSVAPVEYDILNNCLFWADFKRDIIAKQCFNDDTTEILVSNDLELVEGLAYDWISHHLYFLDSKRATIEIIQTDSNSSIRMRKIILDSNVLSKPRDIAVHPTYGYLFWTDWSADTPRIGRSNLDARSDFDGNDLKKILEKSDFVRHPFSISAIGNHIYWSDWHQKAIFYVDKEDTKSIHQLVGDLVAMALRAYESSSQEGTNACTSATCRYLCIGTPNQNYSCLCPDGMEMINDTCLCSEHIMPFTNMTCPNQKKICTSR</sequence>
<dbReference type="PANTHER" id="PTHR46513:SF13">
    <property type="entry name" value="EGF-LIKE DOMAIN-CONTAINING PROTEIN"/>
    <property type="match status" value="1"/>
</dbReference>
<dbReference type="OrthoDB" id="6751419at2759"/>
<name>A0A8K0CPU1_IGNLU</name>
<protein>
    <submittedName>
        <fullName evidence="4">Uncharacterized protein</fullName>
    </submittedName>
</protein>
<dbReference type="SUPFAM" id="SSF63825">
    <property type="entry name" value="YWTD domain"/>
    <property type="match status" value="1"/>
</dbReference>
<comment type="caution">
    <text evidence="4">The sequence shown here is derived from an EMBL/GenBank/DDBJ whole genome shotgun (WGS) entry which is preliminary data.</text>
</comment>
<evidence type="ECO:0000256" key="2">
    <source>
        <dbReference type="ARBA" id="ARBA00022737"/>
    </source>
</evidence>
<dbReference type="AlphaFoldDB" id="A0A8K0CPU1"/>
<reference evidence="4" key="1">
    <citation type="submission" date="2019-08" db="EMBL/GenBank/DDBJ databases">
        <title>The genome of the North American firefly Photinus pyralis.</title>
        <authorList>
            <consortium name="Photinus pyralis genome working group"/>
            <person name="Fallon T.R."/>
            <person name="Sander Lower S.E."/>
            <person name="Weng J.-K."/>
        </authorList>
    </citation>
    <scope>NUCLEOTIDE SEQUENCE</scope>
    <source>
        <strain evidence="4">TRF0915ILg1</strain>
        <tissue evidence="4">Whole body</tissue>
    </source>
</reference>
<proteinExistence type="predicted"/>
<accession>A0A8K0CPU1</accession>
<feature type="repeat" description="LDL-receptor class B" evidence="3">
    <location>
        <begin position="74"/>
        <end position="116"/>
    </location>
</feature>
<dbReference type="GO" id="GO:0042813">
    <property type="term" value="F:Wnt receptor activity"/>
    <property type="evidence" value="ECO:0007669"/>
    <property type="project" value="TreeGrafter"/>
</dbReference>
<dbReference type="SMART" id="SM00135">
    <property type="entry name" value="LY"/>
    <property type="match status" value="4"/>
</dbReference>
<dbReference type="PANTHER" id="PTHR46513">
    <property type="entry name" value="VITELLOGENIN RECEPTOR-LIKE PROTEIN-RELATED-RELATED"/>
    <property type="match status" value="1"/>
</dbReference>
<evidence type="ECO:0000256" key="1">
    <source>
        <dbReference type="ARBA" id="ARBA00022536"/>
    </source>
</evidence>